<dbReference type="InterPro" id="IPR047111">
    <property type="entry name" value="YbaP-like"/>
</dbReference>
<dbReference type="Pfam" id="PF01963">
    <property type="entry name" value="TraB_PrgY_gumN"/>
    <property type="match status" value="1"/>
</dbReference>
<gene>
    <name evidence="1" type="ORF">PG915_12985</name>
</gene>
<dbReference type="EMBL" id="CP115920">
    <property type="protein sequence ID" value="XCD15488.1"/>
    <property type="molecule type" value="Genomic_DNA"/>
</dbReference>
<organism evidence="1">
    <name type="scientific">Vibrio chaetopteri</name>
    <dbReference type="NCBI Taxonomy" id="3016528"/>
    <lineage>
        <taxon>Bacteria</taxon>
        <taxon>Pseudomonadati</taxon>
        <taxon>Pseudomonadota</taxon>
        <taxon>Gammaproteobacteria</taxon>
        <taxon>Vibrionales</taxon>
        <taxon>Vibrionaceae</taxon>
        <taxon>Vibrio</taxon>
    </lineage>
</organism>
<protein>
    <submittedName>
        <fullName evidence="1">TraB/GumN family protein</fullName>
    </submittedName>
</protein>
<dbReference type="PANTHER" id="PTHR40590:SF1">
    <property type="entry name" value="CYTOPLASMIC PROTEIN"/>
    <property type="match status" value="1"/>
</dbReference>
<accession>A0AAU8BHH1</accession>
<proteinExistence type="predicted"/>
<sequence length="304" mass="34005">MLVVSQFTWSAFKPQKSILTFSTLLISLLSFVASAEPLLYKAQKGSQTLYLFGTVHVGSRSQQAINQPVEMAIKQSDALILEAELGGNINFPSLVEHSVRDVLTNNELAQLNEIASETQLNIDMLKSLPSWQAALALQQHVFTALDFHAEFGVEHQLSNWAQTHALPVKGLESLQFQIDLLANQPQGGKQMLLQTIEEWPYTENNILCLIKSWSHGDVANLEAMLHIDSDNDDFYQRFLIDRNKSWVRSLVTSSEYQKGTYFIAVGALHLVGQESVVALLKQQGFIIEQISHSKSAHCSMKTHV</sequence>
<evidence type="ECO:0000313" key="1">
    <source>
        <dbReference type="EMBL" id="XCD15488.1"/>
    </source>
</evidence>
<dbReference type="InterPro" id="IPR002816">
    <property type="entry name" value="TraB/PrgY/GumN_fam"/>
</dbReference>
<dbReference type="CDD" id="cd14789">
    <property type="entry name" value="Tiki"/>
    <property type="match status" value="1"/>
</dbReference>
<reference evidence="1" key="1">
    <citation type="submission" date="2023-01" db="EMBL/GenBank/DDBJ databases">
        <title>Vibrio sp. CB1-14 genome sequencing.</title>
        <authorList>
            <person name="Otstavnykh N."/>
            <person name="Isaeva M."/>
            <person name="Meleshko D."/>
        </authorList>
    </citation>
    <scope>NUCLEOTIDE SEQUENCE</scope>
    <source>
        <strain evidence="1">CB1-14</strain>
    </source>
</reference>
<dbReference type="RefSeq" id="WP_353496894.1">
    <property type="nucleotide sequence ID" value="NZ_CP115920.1"/>
</dbReference>
<dbReference type="AlphaFoldDB" id="A0AAU8BHH1"/>
<name>A0AAU8BHH1_9VIBR</name>
<dbReference type="PANTHER" id="PTHR40590">
    <property type="entry name" value="CYTOPLASMIC PROTEIN-RELATED"/>
    <property type="match status" value="1"/>
</dbReference>
<dbReference type="KEGG" id="vck:PG915_12985"/>